<name>A0A392QXZ8_9FABA</name>
<feature type="non-terminal residue" evidence="2">
    <location>
        <position position="50"/>
    </location>
</feature>
<accession>A0A392QXZ8</accession>
<comment type="caution">
    <text evidence="2">The sequence shown here is derived from an EMBL/GenBank/DDBJ whole genome shotgun (WGS) entry which is preliminary data.</text>
</comment>
<proteinExistence type="predicted"/>
<keyword evidence="2" id="KW-0418">Kinase</keyword>
<organism evidence="2 3">
    <name type="scientific">Trifolium medium</name>
    <dbReference type="NCBI Taxonomy" id="97028"/>
    <lineage>
        <taxon>Eukaryota</taxon>
        <taxon>Viridiplantae</taxon>
        <taxon>Streptophyta</taxon>
        <taxon>Embryophyta</taxon>
        <taxon>Tracheophyta</taxon>
        <taxon>Spermatophyta</taxon>
        <taxon>Magnoliopsida</taxon>
        <taxon>eudicotyledons</taxon>
        <taxon>Gunneridae</taxon>
        <taxon>Pentapetalae</taxon>
        <taxon>rosids</taxon>
        <taxon>fabids</taxon>
        <taxon>Fabales</taxon>
        <taxon>Fabaceae</taxon>
        <taxon>Papilionoideae</taxon>
        <taxon>50 kb inversion clade</taxon>
        <taxon>NPAAA clade</taxon>
        <taxon>Hologalegina</taxon>
        <taxon>IRL clade</taxon>
        <taxon>Trifolieae</taxon>
        <taxon>Trifolium</taxon>
    </lineage>
</organism>
<reference evidence="2 3" key="1">
    <citation type="journal article" date="2018" name="Front. Plant Sci.">
        <title>Red Clover (Trifolium pratense) and Zigzag Clover (T. medium) - A Picture of Genomic Similarities and Differences.</title>
        <authorList>
            <person name="Dluhosova J."/>
            <person name="Istvanek J."/>
            <person name="Nedelnik J."/>
            <person name="Repkova J."/>
        </authorList>
    </citation>
    <scope>NUCLEOTIDE SEQUENCE [LARGE SCALE GENOMIC DNA]</scope>
    <source>
        <strain evidence="3">cv. 10/8</strain>
        <tissue evidence="2">Leaf</tissue>
    </source>
</reference>
<dbReference type="EMBL" id="LXQA010167637">
    <property type="protein sequence ID" value="MCI28734.1"/>
    <property type="molecule type" value="Genomic_DNA"/>
</dbReference>
<evidence type="ECO:0000313" key="2">
    <source>
        <dbReference type="EMBL" id="MCI28734.1"/>
    </source>
</evidence>
<sequence>MSHKSDSPVQTQMAVAVFRSPLGREYLEKNSMGGRQSSGKRRVFVQTETG</sequence>
<evidence type="ECO:0000256" key="1">
    <source>
        <dbReference type="SAM" id="MobiDB-lite"/>
    </source>
</evidence>
<keyword evidence="3" id="KW-1185">Reference proteome</keyword>
<dbReference type="Proteomes" id="UP000265520">
    <property type="component" value="Unassembled WGS sequence"/>
</dbReference>
<keyword evidence="2" id="KW-0808">Transferase</keyword>
<feature type="region of interest" description="Disordered" evidence="1">
    <location>
        <begin position="28"/>
        <end position="50"/>
    </location>
</feature>
<dbReference type="GO" id="GO:0016301">
    <property type="term" value="F:kinase activity"/>
    <property type="evidence" value="ECO:0007669"/>
    <property type="project" value="UniProtKB-KW"/>
</dbReference>
<evidence type="ECO:0000313" key="3">
    <source>
        <dbReference type="Proteomes" id="UP000265520"/>
    </source>
</evidence>
<protein>
    <submittedName>
        <fullName evidence="2">Phosphatidylinositol 4-kinase gamma 7-like</fullName>
    </submittedName>
</protein>
<dbReference type="AlphaFoldDB" id="A0A392QXZ8"/>